<evidence type="ECO:0000256" key="1">
    <source>
        <dbReference type="ARBA" id="ARBA00022490"/>
    </source>
</evidence>
<feature type="compositionally biased region" description="Low complexity" evidence="8">
    <location>
        <begin position="1"/>
        <end position="28"/>
    </location>
</feature>
<comment type="function">
    <text evidence="7">Ligates lysine onto the cytidine present at position 34 of the AUA codon-specific tRNA(Ile) that contains the anticodon CAU, in an ATP-dependent manner. Cytidine is converted to lysidine, thus changing the amino acid specificity of the tRNA from methionine to isoleucine.</text>
</comment>
<keyword evidence="1 7" id="KW-0963">Cytoplasm</keyword>
<comment type="similarity">
    <text evidence="7">Belongs to the tRNA(Ile)-lysidine synthase family.</text>
</comment>
<dbReference type="Gene3D" id="3.40.50.620">
    <property type="entry name" value="HUPs"/>
    <property type="match status" value="1"/>
</dbReference>
<dbReference type="PANTHER" id="PTHR43033">
    <property type="entry name" value="TRNA(ILE)-LYSIDINE SYNTHASE-RELATED"/>
    <property type="match status" value="1"/>
</dbReference>
<dbReference type="InterPro" id="IPR012094">
    <property type="entry name" value="tRNA_Ile_lys_synt"/>
</dbReference>
<evidence type="ECO:0000259" key="9">
    <source>
        <dbReference type="Pfam" id="PF01171"/>
    </source>
</evidence>
<evidence type="ECO:0000256" key="2">
    <source>
        <dbReference type="ARBA" id="ARBA00022598"/>
    </source>
</evidence>
<organism evidence="11 12">
    <name type="scientific">Sinomonas cyclohexanicum</name>
    <name type="common">Corynebacterium cyclohexanicum</name>
    <dbReference type="NCBI Taxonomy" id="322009"/>
    <lineage>
        <taxon>Bacteria</taxon>
        <taxon>Bacillati</taxon>
        <taxon>Actinomycetota</taxon>
        <taxon>Actinomycetes</taxon>
        <taxon>Micrococcales</taxon>
        <taxon>Micrococcaceae</taxon>
        <taxon>Sinomonas</taxon>
    </lineage>
</organism>
<dbReference type="InterPro" id="IPR014729">
    <property type="entry name" value="Rossmann-like_a/b/a_fold"/>
</dbReference>
<dbReference type="SUPFAM" id="SSF82829">
    <property type="entry name" value="MesJ substrate recognition domain-like"/>
    <property type="match status" value="1"/>
</dbReference>
<reference evidence="11 12" key="1">
    <citation type="journal article" date="2021" name="J. Biosci. Bioeng.">
        <title>Identification and characterization of a chc gene cluster responsible for the aromatization pathway of cyclohexanecarboxylate degradation in Sinomonas cyclohexanicum ATCC 51369.</title>
        <authorList>
            <person name="Yamamoto T."/>
            <person name="Hasegawa Y."/>
            <person name="Lau P.C.K."/>
            <person name="Iwaki H."/>
        </authorList>
    </citation>
    <scope>NUCLEOTIDE SEQUENCE [LARGE SCALE GENOMIC DNA]</scope>
    <source>
        <strain evidence="11 12">ATCC 51369</strain>
    </source>
</reference>
<dbReference type="InterPro" id="IPR015262">
    <property type="entry name" value="tRNA_Ile_lys_synt_subst-bd"/>
</dbReference>
<dbReference type="EMBL" id="AP024525">
    <property type="protein sequence ID" value="BCT74465.1"/>
    <property type="molecule type" value="Genomic_DNA"/>
</dbReference>
<proteinExistence type="inferred from homology"/>
<dbReference type="PANTHER" id="PTHR43033:SF1">
    <property type="entry name" value="TRNA(ILE)-LYSIDINE SYNTHASE-RELATED"/>
    <property type="match status" value="1"/>
</dbReference>
<keyword evidence="5 7" id="KW-0067">ATP-binding</keyword>
<dbReference type="Proteomes" id="UP001319861">
    <property type="component" value="Chromosome"/>
</dbReference>
<dbReference type="InterPro" id="IPR012795">
    <property type="entry name" value="tRNA_Ile_lys_synt_N"/>
</dbReference>
<evidence type="ECO:0000259" key="10">
    <source>
        <dbReference type="Pfam" id="PF09179"/>
    </source>
</evidence>
<gene>
    <name evidence="7 11" type="primary">tilS</name>
    <name evidence="11" type="ORF">SCMU_03070</name>
</gene>
<feature type="region of interest" description="Disordered" evidence="8">
    <location>
        <begin position="1"/>
        <end position="37"/>
    </location>
</feature>
<comment type="domain">
    <text evidence="7">The N-terminal region contains the highly conserved SGGXDS motif, predicted to be a P-loop motif involved in ATP binding.</text>
</comment>
<keyword evidence="2 7" id="KW-0436">Ligase</keyword>
<dbReference type="CDD" id="cd01992">
    <property type="entry name" value="TilS_N"/>
    <property type="match status" value="1"/>
</dbReference>
<dbReference type="EC" id="6.3.4.19" evidence="7"/>
<protein>
    <recommendedName>
        <fullName evidence="7">tRNA(Ile)-lysidine synthase</fullName>
        <ecNumber evidence="7">6.3.4.19</ecNumber>
    </recommendedName>
    <alternativeName>
        <fullName evidence="7">tRNA(Ile)-2-lysyl-cytidine synthase</fullName>
    </alternativeName>
    <alternativeName>
        <fullName evidence="7">tRNA(Ile)-lysidine synthetase</fullName>
    </alternativeName>
</protein>
<keyword evidence="3 7" id="KW-0819">tRNA processing</keyword>
<dbReference type="HAMAP" id="MF_01161">
    <property type="entry name" value="tRNA_Ile_lys_synt"/>
    <property type="match status" value="1"/>
</dbReference>
<comment type="catalytic activity">
    <reaction evidence="6 7">
        <text>cytidine(34) in tRNA(Ile2) + L-lysine + ATP = lysidine(34) in tRNA(Ile2) + AMP + diphosphate + H(+)</text>
        <dbReference type="Rhea" id="RHEA:43744"/>
        <dbReference type="Rhea" id="RHEA-COMP:10625"/>
        <dbReference type="Rhea" id="RHEA-COMP:10670"/>
        <dbReference type="ChEBI" id="CHEBI:15378"/>
        <dbReference type="ChEBI" id="CHEBI:30616"/>
        <dbReference type="ChEBI" id="CHEBI:32551"/>
        <dbReference type="ChEBI" id="CHEBI:33019"/>
        <dbReference type="ChEBI" id="CHEBI:82748"/>
        <dbReference type="ChEBI" id="CHEBI:83665"/>
        <dbReference type="ChEBI" id="CHEBI:456215"/>
        <dbReference type="EC" id="6.3.4.19"/>
    </reaction>
</comment>
<accession>A0ABN6FD28</accession>
<dbReference type="NCBIfam" id="TIGR02432">
    <property type="entry name" value="lysidine_TilS_N"/>
    <property type="match status" value="1"/>
</dbReference>
<evidence type="ECO:0000256" key="8">
    <source>
        <dbReference type="SAM" id="MobiDB-lite"/>
    </source>
</evidence>
<evidence type="ECO:0000256" key="7">
    <source>
        <dbReference type="HAMAP-Rule" id="MF_01161"/>
    </source>
</evidence>
<name>A0ABN6FD28_SINCY</name>
<evidence type="ECO:0000313" key="11">
    <source>
        <dbReference type="EMBL" id="BCT74465.1"/>
    </source>
</evidence>
<comment type="subcellular location">
    <subcellularLocation>
        <location evidence="7">Cytoplasm</location>
    </subcellularLocation>
</comment>
<feature type="domain" description="tRNA(Ile)-lysidine synthase substrate-binding" evidence="10">
    <location>
        <begin position="339"/>
        <end position="400"/>
    </location>
</feature>
<dbReference type="Pfam" id="PF09179">
    <property type="entry name" value="TilS"/>
    <property type="match status" value="1"/>
</dbReference>
<feature type="binding site" evidence="7">
    <location>
        <begin position="62"/>
        <end position="67"/>
    </location>
    <ligand>
        <name>ATP</name>
        <dbReference type="ChEBI" id="CHEBI:30616"/>
    </ligand>
</feature>
<dbReference type="SUPFAM" id="SSF52402">
    <property type="entry name" value="Adenine nucleotide alpha hydrolases-like"/>
    <property type="match status" value="1"/>
</dbReference>
<evidence type="ECO:0000256" key="6">
    <source>
        <dbReference type="ARBA" id="ARBA00048539"/>
    </source>
</evidence>
<sequence length="410" mass="42163">MSAAGPSAAGHSADGGPALDPARDSASPARRRLHPAVGTARSAVRAALEEAGWPGRVLVACSGGPDSLALAAAVAHYARRGAVRGHGGASHPLEAGAVVVDHRLQEGSGEVASTTARVLAELGLSPVRVAAVDVQLTGEGPEAAARTARHAALAGEAEAWGAGAVLLGHTLDDQAEQVLLGIARGSGPRSLGAMRRVRGLLVRPFLGLRRADTLDVCVAEGLEPWFDPTNEDPRFMRSRVRSAIMPFLEAELGPGVAEGLARTAALLGADADYLDDEARRTFTALAEIGSGDAEIGSGDAEIGSGDAEIGSARRDMTPQHREVTPGAGGGDAVVLRIDLPIDALRELPPALRGRVLALAVTEIGGQPTFERLGAVERLLERRGSAGPVEVPGHVSAYRGRPGRLVLVSHR</sequence>
<evidence type="ECO:0000313" key="12">
    <source>
        <dbReference type="Proteomes" id="UP001319861"/>
    </source>
</evidence>
<evidence type="ECO:0000256" key="3">
    <source>
        <dbReference type="ARBA" id="ARBA00022694"/>
    </source>
</evidence>
<evidence type="ECO:0000256" key="5">
    <source>
        <dbReference type="ARBA" id="ARBA00022840"/>
    </source>
</evidence>
<dbReference type="Pfam" id="PF01171">
    <property type="entry name" value="ATP_bind_3"/>
    <property type="match status" value="1"/>
</dbReference>
<feature type="domain" description="tRNA(Ile)-lysidine/2-thiocytidine synthase N-terminal" evidence="9">
    <location>
        <begin position="57"/>
        <end position="242"/>
    </location>
</feature>
<dbReference type="InterPro" id="IPR011063">
    <property type="entry name" value="TilS/TtcA_N"/>
</dbReference>
<evidence type="ECO:0000256" key="4">
    <source>
        <dbReference type="ARBA" id="ARBA00022741"/>
    </source>
</evidence>
<keyword evidence="12" id="KW-1185">Reference proteome</keyword>
<keyword evidence="4 7" id="KW-0547">Nucleotide-binding</keyword>